<name>A0AC35UF00_9BILA</name>
<dbReference type="WBParaSite" id="RSKR_0001015000.1">
    <property type="protein sequence ID" value="RSKR_0001015000.1"/>
    <property type="gene ID" value="RSKR_0001015000"/>
</dbReference>
<sequence>MVGQVWPNWRITSEEYQAYVYFFIDPRNADDILSNCSLFKKEIVYIGESEREDRIDQHFRKYNRTLRNGDLFGRKEFRMDKIKNYPADILHSSFRFPPKS</sequence>
<dbReference type="Proteomes" id="UP000095286">
    <property type="component" value="Unplaced"/>
</dbReference>
<accession>A0AC35UF00</accession>
<evidence type="ECO:0000313" key="2">
    <source>
        <dbReference type="WBParaSite" id="RSKR_0001015000.1"/>
    </source>
</evidence>
<protein>
    <submittedName>
        <fullName evidence="2">GIY-YIG domain-containing protein</fullName>
    </submittedName>
</protein>
<reference evidence="2" key="1">
    <citation type="submission" date="2016-11" db="UniProtKB">
        <authorList>
            <consortium name="WormBaseParasite"/>
        </authorList>
    </citation>
    <scope>IDENTIFICATION</scope>
    <source>
        <strain evidence="2">KR3021</strain>
    </source>
</reference>
<organism evidence="1 2">
    <name type="scientific">Rhabditophanes sp. KR3021</name>
    <dbReference type="NCBI Taxonomy" id="114890"/>
    <lineage>
        <taxon>Eukaryota</taxon>
        <taxon>Metazoa</taxon>
        <taxon>Ecdysozoa</taxon>
        <taxon>Nematoda</taxon>
        <taxon>Chromadorea</taxon>
        <taxon>Rhabditida</taxon>
        <taxon>Tylenchina</taxon>
        <taxon>Panagrolaimomorpha</taxon>
        <taxon>Strongyloidoidea</taxon>
        <taxon>Alloionematidae</taxon>
        <taxon>Rhabditophanes</taxon>
    </lineage>
</organism>
<proteinExistence type="predicted"/>
<evidence type="ECO:0000313" key="1">
    <source>
        <dbReference type="Proteomes" id="UP000095286"/>
    </source>
</evidence>